<reference evidence="2 3" key="1">
    <citation type="journal article" date="2014" name="BMC Genomics">
        <title>Genome based analysis of type-I polyketide synthase and nonribosomal peptide synthetase gene clusters in seven strains of five representative Nocardia species.</title>
        <authorList>
            <person name="Komaki H."/>
            <person name="Ichikawa N."/>
            <person name="Hosoyama A."/>
            <person name="Takahashi-Nakaguchi A."/>
            <person name="Matsuzawa T."/>
            <person name="Suzuki K."/>
            <person name="Fujita N."/>
            <person name="Gonoi T."/>
        </authorList>
    </citation>
    <scope>NUCLEOTIDE SEQUENCE [LARGE SCALE GENOMIC DNA]</scope>
    <source>
        <strain evidence="2 3">NBRC 15531</strain>
    </source>
</reference>
<dbReference type="AlphaFoldDB" id="U5EPR2"/>
<sequence>MGWDRDNTDYDDQGTEQQRYYAHLDFLRRAGKTAQADRLAAGGPPPPRKADGPEGWLAWHEHHPPTPEELDKLVDRLLDAGQITASQLTGHTLAPHDTATIATLRALIGARVTSRASTTPQ</sequence>
<dbReference type="RefSeq" id="WP_019045672.1">
    <property type="nucleotide sequence ID" value="NZ_BAFO02000034.1"/>
</dbReference>
<feature type="region of interest" description="Disordered" evidence="1">
    <location>
        <begin position="33"/>
        <end position="66"/>
    </location>
</feature>
<protein>
    <submittedName>
        <fullName evidence="2">Uncharacterized protein</fullName>
    </submittedName>
</protein>
<organism evidence="2 3">
    <name type="scientific">Nocardia asteroides NBRC 15531</name>
    <dbReference type="NCBI Taxonomy" id="1110697"/>
    <lineage>
        <taxon>Bacteria</taxon>
        <taxon>Bacillati</taxon>
        <taxon>Actinomycetota</taxon>
        <taxon>Actinomycetes</taxon>
        <taxon>Mycobacteriales</taxon>
        <taxon>Nocardiaceae</taxon>
        <taxon>Nocardia</taxon>
    </lineage>
</organism>
<proteinExistence type="predicted"/>
<gene>
    <name evidence="2" type="ORF">NCAST_34_01970</name>
</gene>
<evidence type="ECO:0000313" key="3">
    <source>
        <dbReference type="Proteomes" id="UP000017048"/>
    </source>
</evidence>
<evidence type="ECO:0000313" key="2">
    <source>
        <dbReference type="EMBL" id="GAD87069.1"/>
    </source>
</evidence>
<dbReference type="STRING" id="1824.SAMN05444423_104142"/>
<dbReference type="GeneID" id="91515789"/>
<evidence type="ECO:0000256" key="1">
    <source>
        <dbReference type="SAM" id="MobiDB-lite"/>
    </source>
</evidence>
<comment type="caution">
    <text evidence="2">The sequence shown here is derived from an EMBL/GenBank/DDBJ whole genome shotgun (WGS) entry which is preliminary data.</text>
</comment>
<dbReference type="EMBL" id="BAFO02000034">
    <property type="protein sequence ID" value="GAD87069.1"/>
    <property type="molecule type" value="Genomic_DNA"/>
</dbReference>
<dbReference type="OrthoDB" id="4560664at2"/>
<accession>U5EPR2</accession>
<keyword evidence="3" id="KW-1185">Reference proteome</keyword>
<name>U5EPR2_NOCAS</name>
<dbReference type="Proteomes" id="UP000017048">
    <property type="component" value="Unassembled WGS sequence"/>
</dbReference>